<gene>
    <name evidence="3" type="ORF">SAMN02745131_03198</name>
</gene>
<protein>
    <submittedName>
        <fullName evidence="3">Por secretion system C-terminal sorting domain-containing protein</fullName>
    </submittedName>
</protein>
<dbReference type="EMBL" id="FQUU01000015">
    <property type="protein sequence ID" value="SHF65609.1"/>
    <property type="molecule type" value="Genomic_DNA"/>
</dbReference>
<reference evidence="3 4" key="1">
    <citation type="submission" date="2016-11" db="EMBL/GenBank/DDBJ databases">
        <authorList>
            <person name="Jaros S."/>
            <person name="Januszkiewicz K."/>
            <person name="Wedrychowicz H."/>
        </authorList>
    </citation>
    <scope>NUCLEOTIDE SEQUENCE [LARGE SCALE GENOMIC DNA]</scope>
    <source>
        <strain evidence="3 4">DSM 18119</strain>
    </source>
</reference>
<name>A0A1M5DF54_9BACT</name>
<accession>A0A1M5DF54</accession>
<dbReference type="InterPro" id="IPR013783">
    <property type="entry name" value="Ig-like_fold"/>
</dbReference>
<proteinExistence type="predicted"/>
<dbReference type="STRING" id="1121884.SAMN02745131_03198"/>
<dbReference type="Gene3D" id="2.60.40.10">
    <property type="entry name" value="Immunoglobulins"/>
    <property type="match status" value="1"/>
</dbReference>
<sequence length="652" mass="71585">MKTLLPFFLLLTLTASSQITTPIIKAGFGVDGELRANFYNGALQNGNDDWFLNNTGIGRNVIDTTGAAAIVAGYLSDVSPYKKRMSSFYRPMSVPQFSIVNNKLWLDALFVRDYHGTDTTVFVSGSNKNGDSPASWMGGIQGIPDKNDILDMFMHVRRAGPNRTDSLWMFGGLSLDNTTGQRYFDFEMYQTDIYYDRPTGKWFGYGPDAGHTSWQFDAAGNVTRPGDIIFSAEYQSSTLTKIEARIWIDRALLSITPAGFSWSGQFDGASSGAQYGYASILPKTAGAFYTGLGSGNNTWAGPFQLVLVDNSLATNYTRDQFMEFSVNLTKLGLDPVTTFGSDICGTPFNRIVVKTRSSASFTAELKDFVAPTDLFLAPRAQAIADVPFYCGAVGVSNLSVINPSASSVYTWSTTDGHFYNTTTGPNVTVDSPGTYIVKQQLAAGCNPYAYDTLTILYDASCIPMANRITGLRGTIKYNTAHLNWTTKANKETIYFEVERSINGRDFEKVGRVMADSPNGDADYSFDDNLATIGSASVYYRLRAVMHVGQANYSGIIMLGMRHDQKDINLFPNPVNDVLQLSVPSSIRQEAKVSVFDISGSLLKTEHFTLNNGVNILQMDAASWKAGTYMVNIKMGDAIVWKKFVVNSTLFNK</sequence>
<evidence type="ECO:0000256" key="1">
    <source>
        <dbReference type="SAM" id="SignalP"/>
    </source>
</evidence>
<evidence type="ECO:0000313" key="4">
    <source>
        <dbReference type="Proteomes" id="UP000184048"/>
    </source>
</evidence>
<dbReference type="Proteomes" id="UP000184048">
    <property type="component" value="Unassembled WGS sequence"/>
</dbReference>
<dbReference type="AlphaFoldDB" id="A0A1M5DF54"/>
<feature type="signal peptide" evidence="1">
    <location>
        <begin position="1"/>
        <end position="17"/>
    </location>
</feature>
<evidence type="ECO:0000313" key="3">
    <source>
        <dbReference type="EMBL" id="SHF65609.1"/>
    </source>
</evidence>
<keyword evidence="1" id="KW-0732">Signal</keyword>
<evidence type="ECO:0000259" key="2">
    <source>
        <dbReference type="Pfam" id="PF18962"/>
    </source>
</evidence>
<dbReference type="NCBIfam" id="TIGR04183">
    <property type="entry name" value="Por_Secre_tail"/>
    <property type="match status" value="1"/>
</dbReference>
<dbReference type="OrthoDB" id="599464at2"/>
<keyword evidence="4" id="KW-1185">Reference proteome</keyword>
<dbReference type="RefSeq" id="WP_072836344.1">
    <property type="nucleotide sequence ID" value="NZ_FQUU01000015.1"/>
</dbReference>
<feature type="chain" id="PRO_5012612448" evidence="1">
    <location>
        <begin position="18"/>
        <end position="652"/>
    </location>
</feature>
<organism evidence="3 4">
    <name type="scientific">Flavisolibacter ginsengisoli DSM 18119</name>
    <dbReference type="NCBI Taxonomy" id="1121884"/>
    <lineage>
        <taxon>Bacteria</taxon>
        <taxon>Pseudomonadati</taxon>
        <taxon>Bacteroidota</taxon>
        <taxon>Chitinophagia</taxon>
        <taxon>Chitinophagales</taxon>
        <taxon>Chitinophagaceae</taxon>
        <taxon>Flavisolibacter</taxon>
    </lineage>
</organism>
<dbReference type="Pfam" id="PF18962">
    <property type="entry name" value="Por_Secre_tail"/>
    <property type="match status" value="1"/>
</dbReference>
<dbReference type="InterPro" id="IPR026444">
    <property type="entry name" value="Secre_tail"/>
</dbReference>
<feature type="domain" description="Secretion system C-terminal sorting" evidence="2">
    <location>
        <begin position="569"/>
        <end position="645"/>
    </location>
</feature>